<dbReference type="PROSITE" id="PS00237">
    <property type="entry name" value="G_PROTEIN_RECEP_F1_1"/>
    <property type="match status" value="1"/>
</dbReference>
<feature type="region of interest" description="Disordered" evidence="11">
    <location>
        <begin position="479"/>
        <end position="499"/>
    </location>
</feature>
<evidence type="ECO:0000313" key="14">
    <source>
        <dbReference type="Proteomes" id="UP000518266"/>
    </source>
</evidence>
<feature type="compositionally biased region" description="Low complexity" evidence="11">
    <location>
        <begin position="625"/>
        <end position="640"/>
    </location>
</feature>
<feature type="compositionally biased region" description="Gly residues" evidence="11">
    <location>
        <begin position="434"/>
        <end position="447"/>
    </location>
</feature>
<name>A0A7J5ZJB3_DISMA</name>
<dbReference type="Gene3D" id="1.20.1070.10">
    <property type="entry name" value="Rhodopsin 7-helix transmembrane proteins"/>
    <property type="match status" value="1"/>
</dbReference>
<dbReference type="GO" id="GO:0042277">
    <property type="term" value="F:peptide binding"/>
    <property type="evidence" value="ECO:0007669"/>
    <property type="project" value="TreeGrafter"/>
</dbReference>
<evidence type="ECO:0000256" key="6">
    <source>
        <dbReference type="ARBA" id="ARBA00023136"/>
    </source>
</evidence>
<dbReference type="GO" id="GO:0032870">
    <property type="term" value="P:cellular response to hormone stimulus"/>
    <property type="evidence" value="ECO:0007669"/>
    <property type="project" value="TreeGrafter"/>
</dbReference>
<evidence type="ECO:0000256" key="7">
    <source>
        <dbReference type="ARBA" id="ARBA00023170"/>
    </source>
</evidence>
<dbReference type="InterPro" id="IPR017452">
    <property type="entry name" value="GPCR_Rhodpsn_7TM"/>
</dbReference>
<keyword evidence="14" id="KW-1185">Reference proteome</keyword>
<feature type="transmembrane region" description="Helical" evidence="10">
    <location>
        <begin position="365"/>
        <end position="389"/>
    </location>
</feature>
<keyword evidence="2" id="KW-1003">Cell membrane</keyword>
<feature type="transmembrane region" description="Helical" evidence="10">
    <location>
        <begin position="298"/>
        <end position="318"/>
    </location>
</feature>
<proteinExistence type="inferred from homology"/>
<keyword evidence="7 10" id="KW-0675">Receptor</keyword>
<comment type="similarity">
    <text evidence="10">Belongs to the G-protein coupled receptor 1 family. Vasopressin/oxytocin receptor subfamily.</text>
</comment>
<dbReference type="Pfam" id="PF00001">
    <property type="entry name" value="7tm_1"/>
    <property type="match status" value="1"/>
</dbReference>
<dbReference type="PANTHER" id="PTHR24241">
    <property type="entry name" value="NEUROPEPTIDE RECEPTOR-RELATED G-PROTEIN COUPLED RECEPTOR"/>
    <property type="match status" value="1"/>
</dbReference>
<evidence type="ECO:0000256" key="9">
    <source>
        <dbReference type="ARBA" id="ARBA00023224"/>
    </source>
</evidence>
<dbReference type="InterPro" id="IPR001817">
    <property type="entry name" value="Vasoprsn_rcpt"/>
</dbReference>
<feature type="domain" description="G-protein coupled receptors family 1 profile" evidence="12">
    <location>
        <begin position="198"/>
        <end position="596"/>
    </location>
</feature>
<keyword evidence="3 10" id="KW-0812">Transmembrane</keyword>
<feature type="compositionally biased region" description="Polar residues" evidence="11">
    <location>
        <begin position="451"/>
        <end position="462"/>
    </location>
</feature>
<dbReference type="EMBL" id="JAAKFY010000002">
    <property type="protein sequence ID" value="KAF3860408.1"/>
    <property type="molecule type" value="Genomic_DNA"/>
</dbReference>
<sequence length="640" mass="71205">MTQEEGIEGEGGGGRSRRSSDSFLLVLLEAQHIARAEQRKDNRARRTCTELKIKKLPGFDEETFIQEPADIPLSGGTWTDSTEDVNVSGTIWTPFCHTAAPLKWIIRMESISVETDWDGLALSSLLAAGRNNLSSSSLLVSELNSLNSSHSGGSFFGIYPENGSTTTQHTLPQPQRDLGLARAEIAVLGVVLALTTLGNSFVLWVLLRRRKHNAPMHVFMFNLCVADLVVAFFQVLPQLIWDITGKFQGPDFLCRSVKYLQIVGMFASSYMIVAMTVDRHQAICCPLQAYRGGTMSRWNTPVMVAWGLALVLSIPQLITDSYICGCADHPLLFGLPGFHLLSHRTVSGEFDCWGHFAEPWGLKAYVTWMTVSVFLLPAFIITICQIRIFREIHNNIYLKSERIVMAELKKKEIFFRFHSFKKDDERSRDRGRRSSGGGGRDGRGGQPLKGVNNNPHNNTHDSQAGECYDFVPSAVQYSSSGEHVTTTSPQQQTLSGSDCQDSYTPYELASGSPRCSLDYARPPLPATPPHHSITKAMSKTVRMTLVIVLVYTICWAPYFTVQLWAAWDPHPPEHAVAFTILMLLGNLNSCTNPWIYTAFSSSVSRELQNLLQCRTRPGRRGSLPDDSTTTHTSTTKDSLY</sequence>
<dbReference type="PRINTS" id="PR00896">
    <property type="entry name" value="VASOPRESSINR"/>
</dbReference>
<feature type="region of interest" description="Disordered" evidence="11">
    <location>
        <begin position="425"/>
        <end position="463"/>
    </location>
</feature>
<feature type="transmembrane region" description="Helical" evidence="10">
    <location>
        <begin position="185"/>
        <end position="207"/>
    </location>
</feature>
<dbReference type="SUPFAM" id="SSF81321">
    <property type="entry name" value="Family A G protein-coupled receptor-like"/>
    <property type="match status" value="1"/>
</dbReference>
<dbReference type="PANTHER" id="PTHR24241:SF20">
    <property type="entry name" value="VASOPRESSIN V2 RECEPTOR"/>
    <property type="match status" value="1"/>
</dbReference>
<evidence type="ECO:0000256" key="8">
    <source>
        <dbReference type="ARBA" id="ARBA00023180"/>
    </source>
</evidence>
<dbReference type="GO" id="GO:0045907">
    <property type="term" value="P:positive regulation of vasoconstriction"/>
    <property type="evidence" value="ECO:0007669"/>
    <property type="project" value="TreeGrafter"/>
</dbReference>
<organism evidence="13 14">
    <name type="scientific">Dissostichus mawsoni</name>
    <name type="common">Antarctic cod</name>
    <dbReference type="NCBI Taxonomy" id="36200"/>
    <lineage>
        <taxon>Eukaryota</taxon>
        <taxon>Metazoa</taxon>
        <taxon>Chordata</taxon>
        <taxon>Craniata</taxon>
        <taxon>Vertebrata</taxon>
        <taxon>Euteleostomi</taxon>
        <taxon>Actinopterygii</taxon>
        <taxon>Neopterygii</taxon>
        <taxon>Teleostei</taxon>
        <taxon>Neoteleostei</taxon>
        <taxon>Acanthomorphata</taxon>
        <taxon>Eupercaria</taxon>
        <taxon>Perciformes</taxon>
        <taxon>Notothenioidei</taxon>
        <taxon>Nototheniidae</taxon>
        <taxon>Dissostichus</taxon>
    </lineage>
</organism>
<feature type="transmembrane region" description="Helical" evidence="10">
    <location>
        <begin position="219"/>
        <end position="239"/>
    </location>
</feature>
<comment type="subcellular location">
    <subcellularLocation>
        <location evidence="1 10">Cell membrane</location>
        <topology evidence="1 10">Multi-pass membrane protein</topology>
    </subcellularLocation>
</comment>
<feature type="transmembrane region" description="Helical" evidence="10">
    <location>
        <begin position="545"/>
        <end position="565"/>
    </location>
</feature>
<feature type="transmembrane region" description="Helical" evidence="10">
    <location>
        <begin position="577"/>
        <end position="599"/>
    </location>
</feature>
<accession>A0A7J5ZJB3</accession>
<evidence type="ECO:0000256" key="2">
    <source>
        <dbReference type="ARBA" id="ARBA00022475"/>
    </source>
</evidence>
<dbReference type="OrthoDB" id="5987909at2759"/>
<feature type="transmembrane region" description="Helical" evidence="10">
    <location>
        <begin position="259"/>
        <end position="277"/>
    </location>
</feature>
<evidence type="ECO:0000313" key="13">
    <source>
        <dbReference type="EMBL" id="KAF3860408.1"/>
    </source>
</evidence>
<dbReference type="PRINTS" id="PR00237">
    <property type="entry name" value="GPCRRHODOPSN"/>
</dbReference>
<dbReference type="Proteomes" id="UP000518266">
    <property type="component" value="Unassembled WGS sequence"/>
</dbReference>
<evidence type="ECO:0000256" key="5">
    <source>
        <dbReference type="ARBA" id="ARBA00023040"/>
    </source>
</evidence>
<evidence type="ECO:0000259" key="12">
    <source>
        <dbReference type="PROSITE" id="PS50262"/>
    </source>
</evidence>
<evidence type="ECO:0000256" key="10">
    <source>
        <dbReference type="RuleBase" id="RU046427"/>
    </source>
</evidence>
<dbReference type="InterPro" id="IPR000276">
    <property type="entry name" value="GPCR_Rhodpsn"/>
</dbReference>
<gene>
    <name evidence="13" type="ORF">F7725_000663</name>
</gene>
<evidence type="ECO:0000256" key="11">
    <source>
        <dbReference type="SAM" id="MobiDB-lite"/>
    </source>
</evidence>
<dbReference type="PROSITE" id="PS50262">
    <property type="entry name" value="G_PROTEIN_RECEP_F1_2"/>
    <property type="match status" value="1"/>
</dbReference>
<dbReference type="GO" id="GO:0001992">
    <property type="term" value="P:regulation of systemic arterial blood pressure by vasopressin"/>
    <property type="evidence" value="ECO:0007669"/>
    <property type="project" value="TreeGrafter"/>
</dbReference>
<comment type="caution">
    <text evidence="13">The sequence shown here is derived from an EMBL/GenBank/DDBJ whole genome shotgun (WGS) entry which is preliminary data.</text>
</comment>
<protein>
    <recommendedName>
        <fullName evidence="12">G-protein coupled receptors family 1 profile domain-containing protein</fullName>
    </recommendedName>
</protein>
<dbReference type="AlphaFoldDB" id="A0A7J5ZJB3"/>
<evidence type="ECO:0000256" key="1">
    <source>
        <dbReference type="ARBA" id="ARBA00004651"/>
    </source>
</evidence>
<evidence type="ECO:0000256" key="3">
    <source>
        <dbReference type="ARBA" id="ARBA00022692"/>
    </source>
</evidence>
<reference evidence="13 14" key="1">
    <citation type="submission" date="2020-03" db="EMBL/GenBank/DDBJ databases">
        <title>Dissostichus mawsoni Genome sequencing and assembly.</title>
        <authorList>
            <person name="Park H."/>
        </authorList>
    </citation>
    <scope>NUCLEOTIDE SEQUENCE [LARGE SCALE GENOMIC DNA]</scope>
    <source>
        <strain evidence="13">DM0001</strain>
        <tissue evidence="13">Muscle</tissue>
    </source>
</reference>
<dbReference type="GO" id="GO:0005886">
    <property type="term" value="C:plasma membrane"/>
    <property type="evidence" value="ECO:0007669"/>
    <property type="project" value="UniProtKB-SubCell"/>
</dbReference>
<keyword evidence="8 10" id="KW-0325">Glycoprotein</keyword>
<feature type="region of interest" description="Disordered" evidence="11">
    <location>
        <begin position="616"/>
        <end position="640"/>
    </location>
</feature>
<evidence type="ECO:0000256" key="4">
    <source>
        <dbReference type="ARBA" id="ARBA00022989"/>
    </source>
</evidence>
<keyword evidence="5 10" id="KW-0297">G-protein coupled receptor</keyword>
<keyword evidence="4 10" id="KW-1133">Transmembrane helix</keyword>
<keyword evidence="9 10" id="KW-0807">Transducer</keyword>
<keyword evidence="6 10" id="KW-0472">Membrane</keyword>
<dbReference type="GO" id="GO:0005000">
    <property type="term" value="F:vasopressin receptor activity"/>
    <property type="evidence" value="ECO:0007669"/>
    <property type="project" value="InterPro"/>
</dbReference>